<protein>
    <submittedName>
        <fullName evidence="2">Uncharacterized protein</fullName>
    </submittedName>
</protein>
<gene>
    <name evidence="2" type="ORF">CL6EHI_125720</name>
</gene>
<dbReference type="VEuPathDB" id="AmoebaDB:EHI5A_045510"/>
<dbReference type="VEuPathDB" id="AmoebaDB:EHI8A_219480"/>
<dbReference type="AlphaFoldDB" id="A0A5K1V2B3"/>
<dbReference type="EMBL" id="BDEQ01000001">
    <property type="protein sequence ID" value="GAT92816.1"/>
    <property type="molecule type" value="Genomic_DNA"/>
</dbReference>
<dbReference type="OMA" id="ANAGIYK"/>
<name>A0A5K1V2B3_ENTHI</name>
<dbReference type="VEuPathDB" id="AmoebaDB:KM1_262350"/>
<organism evidence="2 3">
    <name type="scientific">Entamoeba histolytica</name>
    <dbReference type="NCBI Taxonomy" id="5759"/>
    <lineage>
        <taxon>Eukaryota</taxon>
        <taxon>Amoebozoa</taxon>
        <taxon>Evosea</taxon>
        <taxon>Archamoebae</taxon>
        <taxon>Mastigamoebida</taxon>
        <taxon>Entamoebidae</taxon>
        <taxon>Entamoeba</taxon>
    </lineage>
</organism>
<proteinExistence type="predicted"/>
<dbReference type="Proteomes" id="UP000078387">
    <property type="component" value="Unassembled WGS sequence"/>
</dbReference>
<keyword evidence="1" id="KW-0732">Signal</keyword>
<dbReference type="VEuPathDB" id="AmoebaDB:EHI7A_185710"/>
<comment type="caution">
    <text evidence="2">The sequence shown here is derived from an EMBL/GenBank/DDBJ whole genome shotgun (WGS) entry which is preliminary data.</text>
</comment>
<evidence type="ECO:0000313" key="2">
    <source>
        <dbReference type="EMBL" id="GAT92816.1"/>
    </source>
</evidence>
<evidence type="ECO:0000313" key="3">
    <source>
        <dbReference type="Proteomes" id="UP000078387"/>
    </source>
</evidence>
<accession>A0A5K1V2B3</accession>
<reference evidence="2 3" key="1">
    <citation type="submission" date="2016-05" db="EMBL/GenBank/DDBJ databases">
        <title>First whole genome sequencing of Entamoeba histolytica HM1:IMSS-clone-6.</title>
        <authorList>
            <person name="Mukherjee Avik.K."/>
            <person name="Izumyama S."/>
            <person name="Nakada-Tsukui K."/>
            <person name="Nozaki T."/>
        </authorList>
    </citation>
    <scope>NUCLEOTIDE SEQUENCE [LARGE SCALE GENOMIC DNA]</scope>
    <source>
        <strain evidence="2 3">HM1:IMSS clone 6</strain>
    </source>
</reference>
<evidence type="ECO:0000256" key="1">
    <source>
        <dbReference type="SAM" id="SignalP"/>
    </source>
</evidence>
<dbReference type="VEuPathDB" id="AmoebaDB:EHI_125720"/>
<feature type="signal peptide" evidence="1">
    <location>
        <begin position="1"/>
        <end position="16"/>
    </location>
</feature>
<sequence>MKMITVLLLIISIANAEGIYSEAKSEVKRMMAEAILNEKPCNAPKPIQNKTATDKLSSDIDMRILDEKFKNLKVIVEAENQATLSMVLKKYRKCKYHKVVVEESAVAPCESFLNNYKKNQPKWIDKVDKEILKKCPKDIQSLNSTQKAEIVDSLMKDDTLLPKQSVKKIVEKL</sequence>
<feature type="chain" id="PRO_5023945359" evidence="1">
    <location>
        <begin position="17"/>
        <end position="173"/>
    </location>
</feature>